<feature type="signal peptide" evidence="1">
    <location>
        <begin position="1"/>
        <end position="19"/>
    </location>
</feature>
<dbReference type="EMBL" id="MK075201">
    <property type="protein sequence ID" value="AYV99604.1"/>
    <property type="molecule type" value="mRNA"/>
</dbReference>
<reference evidence="2" key="1">
    <citation type="journal article" date="2018" name="Toxins">
        <title>Buzz kill: function and proteomic composition of venom from the giant assassin fly Dolopus genitalis (Diptera: Asilidae).</title>
        <authorList>
            <person name="Walker A.A."/>
            <person name="Dobson J."/>
            <person name="Jin J."/>
            <person name="Robinson S.D."/>
            <person name="Herzig V."/>
            <person name="Vetter I."/>
            <person name="King G.F."/>
            <person name="Fry B.G."/>
        </authorList>
    </citation>
    <scope>NUCLEOTIDE SEQUENCE</scope>
    <source>
        <strain evidence="2">U-Asilidin2-Dg83</strain>
        <tissue evidence="2">Venom/thoracic glands</tissue>
    </source>
</reference>
<name>A0A3G5BIJ2_DOLGE</name>
<feature type="chain" id="PRO_5018296767" evidence="1">
    <location>
        <begin position="20"/>
        <end position="264"/>
    </location>
</feature>
<evidence type="ECO:0000256" key="1">
    <source>
        <dbReference type="SAM" id="SignalP"/>
    </source>
</evidence>
<accession>A0A3G5BIJ2</accession>
<keyword evidence="1" id="KW-0732">Signal</keyword>
<protein>
    <submittedName>
        <fullName evidence="2">Venom polypeptide</fullName>
    </submittedName>
</protein>
<sequence>MRLLLVLLIASIGTQSTLAEPGWWGDILSSVKDSLAKIAEKAQDLYKKAKYFPILDEAIKQLEKDLAKSGVITSLEMARKFVDTLEIQVQDLLRLVDEKLEAISIFIAKALLKEASGLNKWANKTLEKFDDPVKRAKAEKIVEKFMDKSIQKISRCARDVAKPIHDLYGMANIIAMEATKVARNAVNTLDTCSKGNDIKDCFKKLPAILEEGRNLIYAKISPMKSQLKSIASGTSISLSSCIATAKITIEINKSAVESRLKSLN</sequence>
<organism evidence="2">
    <name type="scientific">Dolopus genitalis</name>
    <name type="common">Giant Australian assassin fly</name>
    <name type="synonym">Asilus genitalis</name>
    <dbReference type="NCBI Taxonomy" id="2488630"/>
    <lineage>
        <taxon>Eukaryota</taxon>
        <taxon>Metazoa</taxon>
        <taxon>Ecdysozoa</taxon>
        <taxon>Arthropoda</taxon>
        <taxon>Hexapoda</taxon>
        <taxon>Insecta</taxon>
        <taxon>Pterygota</taxon>
        <taxon>Neoptera</taxon>
        <taxon>Endopterygota</taxon>
        <taxon>Diptera</taxon>
        <taxon>Brachycera</taxon>
        <taxon>Muscomorpha</taxon>
        <taxon>Asiloidea</taxon>
        <taxon>Asilidae</taxon>
        <taxon>Asilinae</taxon>
        <taxon>Dolopus</taxon>
    </lineage>
</organism>
<proteinExistence type="evidence at transcript level"/>
<evidence type="ECO:0000313" key="2">
    <source>
        <dbReference type="EMBL" id="AYV99604.1"/>
    </source>
</evidence>
<dbReference type="AlphaFoldDB" id="A0A3G5BIJ2"/>